<dbReference type="GO" id="GO:0061512">
    <property type="term" value="P:protein localization to cilium"/>
    <property type="evidence" value="ECO:0007669"/>
    <property type="project" value="TreeGrafter"/>
</dbReference>
<feature type="domain" description="Tubby C-terminal" evidence="6">
    <location>
        <begin position="267"/>
        <end position="507"/>
    </location>
</feature>
<feature type="compositionally biased region" description="Basic and acidic residues" evidence="5">
    <location>
        <begin position="183"/>
        <end position="203"/>
    </location>
</feature>
<evidence type="ECO:0000256" key="2">
    <source>
        <dbReference type="ARBA" id="ARBA00007129"/>
    </source>
</evidence>
<dbReference type="PRINTS" id="PR01573">
    <property type="entry name" value="SUPERTUBBY"/>
</dbReference>
<feature type="compositionally biased region" description="Basic residues" evidence="5">
    <location>
        <begin position="161"/>
        <end position="171"/>
    </location>
</feature>
<feature type="region of interest" description="Disordered" evidence="5">
    <location>
        <begin position="101"/>
        <end position="129"/>
    </location>
</feature>
<comment type="caution">
    <text evidence="7">The sequence shown here is derived from an EMBL/GenBank/DDBJ whole genome shotgun (WGS) entry which is preliminary data.</text>
</comment>
<dbReference type="AlphaFoldDB" id="A0A813M2N4"/>
<feature type="region of interest" description="Disordered" evidence="5">
    <location>
        <begin position="160"/>
        <end position="247"/>
    </location>
</feature>
<dbReference type="EMBL" id="CAJNOC010000010">
    <property type="protein sequence ID" value="CAF0705106.1"/>
    <property type="molecule type" value="Genomic_DNA"/>
</dbReference>
<proteinExistence type="inferred from homology"/>
<dbReference type="OrthoDB" id="8775810at2759"/>
<name>A0A813M2N4_9BILA</name>
<dbReference type="FunFam" id="3.20.90.10:FF:000001">
    <property type="entry name" value="Tubby-like protein"/>
    <property type="match status" value="1"/>
</dbReference>
<dbReference type="Proteomes" id="UP000663879">
    <property type="component" value="Unassembled WGS sequence"/>
</dbReference>
<protein>
    <recommendedName>
        <fullName evidence="4">Tubby-like protein</fullName>
    </recommendedName>
</protein>
<dbReference type="InterPro" id="IPR025659">
    <property type="entry name" value="Tubby-like_C"/>
</dbReference>
<evidence type="ECO:0000256" key="5">
    <source>
        <dbReference type="SAM" id="MobiDB-lite"/>
    </source>
</evidence>
<dbReference type="Pfam" id="PF01167">
    <property type="entry name" value="Tub"/>
    <property type="match status" value="1"/>
</dbReference>
<accession>A0A813M2N4</accession>
<dbReference type="GO" id="GO:0005929">
    <property type="term" value="C:cilium"/>
    <property type="evidence" value="ECO:0007669"/>
    <property type="project" value="TreeGrafter"/>
</dbReference>
<evidence type="ECO:0000256" key="3">
    <source>
        <dbReference type="ARBA" id="ARBA00022490"/>
    </source>
</evidence>
<evidence type="ECO:0000313" key="7">
    <source>
        <dbReference type="EMBL" id="CAF0705106.1"/>
    </source>
</evidence>
<dbReference type="Gene3D" id="3.20.90.10">
    <property type="entry name" value="Tubby Protein, Chain A"/>
    <property type="match status" value="1"/>
</dbReference>
<comment type="subcellular location">
    <subcellularLocation>
        <location evidence="1">Cytoplasm</location>
    </subcellularLocation>
</comment>
<dbReference type="PANTHER" id="PTHR16517:SF7">
    <property type="entry name" value="PROTEIN KING TUBBY"/>
    <property type="match status" value="1"/>
</dbReference>
<dbReference type="InterPro" id="IPR018066">
    <property type="entry name" value="Tubby_C_CS"/>
</dbReference>
<sequence>MDSLPGVIDDDYNIMKLHTKGSRNLTRLEGRRNEATKIKANNSYIDKLHHIPSFGFQNHGFESDTRDSVDKFSRYSKAPRSINIESQSISIPKYELAGVTKTETNDDDENENKPYDNKNNLSEKSEKKSKKIVKNNDLIIDNNFDVDDDEDLVINSNQNKPIKKKNTKNFKNRSGSSSENDEIQVKKSEKNVPKSKKEVKKILDNSSDDETSVIHSAPSSNKQENLPKSTSWASNSDEPKRKEKTSNHSEFTKFLELIVDNLHEFVYKPAPQNFTVKCRITRDKRGVDKGMYPAYFMHLEKDDGKKVFLLAARKRKRSKTANYLISTDATDLNRDGENFVGKLRSNMFGTHFTLYNNGQNPSKNVTDEKIRSELICIAYETNILGIKGPRKMSVIMPGMSLDHQRVEIKPRSDSETIVEKWKRKDMKDLVELHNKTPIWNEETQSYVLNFHGRVTQASVKNFQIVHPNDLDYVVMQFGRIDEEIFTCDFNYPMCAIQAFGIALSSFDGKLACE</sequence>
<gene>
    <name evidence="7" type="ORF">OXX778_LOCUS219</name>
</gene>
<keyword evidence="3" id="KW-0963">Cytoplasm</keyword>
<dbReference type="PANTHER" id="PTHR16517">
    <property type="entry name" value="TUBBY-RELATED"/>
    <property type="match status" value="1"/>
</dbReference>
<evidence type="ECO:0000259" key="6">
    <source>
        <dbReference type="Pfam" id="PF01167"/>
    </source>
</evidence>
<reference evidence="7" key="1">
    <citation type="submission" date="2021-02" db="EMBL/GenBank/DDBJ databases">
        <authorList>
            <person name="Nowell W R."/>
        </authorList>
    </citation>
    <scope>NUCLEOTIDE SEQUENCE</scope>
    <source>
        <strain evidence="7">Ploen Becks lab</strain>
    </source>
</reference>
<dbReference type="GO" id="GO:0005737">
    <property type="term" value="C:cytoplasm"/>
    <property type="evidence" value="ECO:0007669"/>
    <property type="project" value="UniProtKB-SubCell"/>
</dbReference>
<feature type="compositionally biased region" description="Basic and acidic residues" evidence="5">
    <location>
        <begin position="237"/>
        <end position="247"/>
    </location>
</feature>
<evidence type="ECO:0000256" key="1">
    <source>
        <dbReference type="ARBA" id="ARBA00004496"/>
    </source>
</evidence>
<evidence type="ECO:0000313" key="8">
    <source>
        <dbReference type="Proteomes" id="UP000663879"/>
    </source>
</evidence>
<dbReference type="InterPro" id="IPR000007">
    <property type="entry name" value="Tubby_C"/>
</dbReference>
<dbReference type="SUPFAM" id="SSF54518">
    <property type="entry name" value="Tubby C-terminal domain-like"/>
    <property type="match status" value="1"/>
</dbReference>
<feature type="compositionally biased region" description="Polar residues" evidence="5">
    <location>
        <begin position="213"/>
        <end position="236"/>
    </location>
</feature>
<comment type="similarity">
    <text evidence="2 4">Belongs to the TUB family.</text>
</comment>
<keyword evidence="8" id="KW-1185">Reference proteome</keyword>
<feature type="compositionally biased region" description="Basic and acidic residues" evidence="5">
    <location>
        <begin position="111"/>
        <end position="126"/>
    </location>
</feature>
<evidence type="ECO:0000256" key="4">
    <source>
        <dbReference type="RuleBase" id="RU361125"/>
    </source>
</evidence>
<dbReference type="PROSITE" id="PS01201">
    <property type="entry name" value="TUB_2"/>
    <property type="match status" value="1"/>
</dbReference>
<dbReference type="PROSITE" id="PS01200">
    <property type="entry name" value="TUB_1"/>
    <property type="match status" value="1"/>
</dbReference>
<organism evidence="7 8">
    <name type="scientific">Brachionus calyciflorus</name>
    <dbReference type="NCBI Taxonomy" id="104777"/>
    <lineage>
        <taxon>Eukaryota</taxon>
        <taxon>Metazoa</taxon>
        <taxon>Spiralia</taxon>
        <taxon>Gnathifera</taxon>
        <taxon>Rotifera</taxon>
        <taxon>Eurotatoria</taxon>
        <taxon>Monogononta</taxon>
        <taxon>Pseudotrocha</taxon>
        <taxon>Ploima</taxon>
        <taxon>Brachionidae</taxon>
        <taxon>Brachionus</taxon>
    </lineage>
</organism>